<comment type="caution">
    <text evidence="1">The sequence shown here is derived from an EMBL/GenBank/DDBJ whole genome shotgun (WGS) entry which is preliminary data.</text>
</comment>
<gene>
    <name evidence="1" type="ORF">DERYTH_LOCUS14842</name>
</gene>
<protein>
    <submittedName>
        <fullName evidence="1">3952_t:CDS:1</fullName>
    </submittedName>
</protein>
<reference evidence="1" key="1">
    <citation type="submission" date="2021-06" db="EMBL/GenBank/DDBJ databases">
        <authorList>
            <person name="Kallberg Y."/>
            <person name="Tangrot J."/>
            <person name="Rosling A."/>
        </authorList>
    </citation>
    <scope>NUCLEOTIDE SEQUENCE</scope>
    <source>
        <strain evidence="1">MA453B</strain>
    </source>
</reference>
<organism evidence="1 2">
    <name type="scientific">Dentiscutata erythropus</name>
    <dbReference type="NCBI Taxonomy" id="1348616"/>
    <lineage>
        <taxon>Eukaryota</taxon>
        <taxon>Fungi</taxon>
        <taxon>Fungi incertae sedis</taxon>
        <taxon>Mucoromycota</taxon>
        <taxon>Glomeromycotina</taxon>
        <taxon>Glomeromycetes</taxon>
        <taxon>Diversisporales</taxon>
        <taxon>Gigasporaceae</taxon>
        <taxon>Dentiscutata</taxon>
    </lineage>
</organism>
<accession>A0A9N9IAK1</accession>
<dbReference type="Proteomes" id="UP000789405">
    <property type="component" value="Unassembled WGS sequence"/>
</dbReference>
<sequence>MKKIKCKSISEIDDQIKAYLNTPINPYNIPMIRASHPRPIIEVEPASHIPTIIPAEPTLEIPINAAKAVYPSVRGRPKAQKKIQNSMLDDFYFLPTQKSTQVCTLDEISFELRNTISDGE</sequence>
<evidence type="ECO:0000313" key="2">
    <source>
        <dbReference type="Proteomes" id="UP000789405"/>
    </source>
</evidence>
<name>A0A9N9IAK1_9GLOM</name>
<feature type="non-terminal residue" evidence="1">
    <location>
        <position position="120"/>
    </location>
</feature>
<proteinExistence type="predicted"/>
<keyword evidence="2" id="KW-1185">Reference proteome</keyword>
<dbReference type="AlphaFoldDB" id="A0A9N9IAK1"/>
<dbReference type="EMBL" id="CAJVPY010011503">
    <property type="protein sequence ID" value="CAG8727561.1"/>
    <property type="molecule type" value="Genomic_DNA"/>
</dbReference>
<evidence type="ECO:0000313" key="1">
    <source>
        <dbReference type="EMBL" id="CAG8727561.1"/>
    </source>
</evidence>